<dbReference type="KEGG" id="ngg:RG540_CH06690"/>
<dbReference type="PATRIC" id="fig|1028800.3.peg.677"/>
<name>A0A068SM26_NEOGA</name>
<dbReference type="EMBL" id="HG938353">
    <property type="protein sequence ID" value="CDN46859.1"/>
    <property type="molecule type" value="Genomic_DNA"/>
</dbReference>
<keyword evidence="2" id="KW-1185">Reference proteome</keyword>
<gene>
    <name evidence="1" type="ORF">RG540_CH06690</name>
</gene>
<organism evidence="1 2">
    <name type="scientific">Neorhizobium galegae bv. orientalis str. HAMBI 540</name>
    <dbReference type="NCBI Taxonomy" id="1028800"/>
    <lineage>
        <taxon>Bacteria</taxon>
        <taxon>Pseudomonadati</taxon>
        <taxon>Pseudomonadota</taxon>
        <taxon>Alphaproteobacteria</taxon>
        <taxon>Hyphomicrobiales</taxon>
        <taxon>Rhizobiaceae</taxon>
        <taxon>Rhizobium/Agrobacterium group</taxon>
        <taxon>Neorhizobium</taxon>
    </lineage>
</organism>
<evidence type="ECO:0000313" key="1">
    <source>
        <dbReference type="EMBL" id="CDN46859.1"/>
    </source>
</evidence>
<sequence length="227" mass="24540">MAGHSSDFSDPSDHMLKTTELEAVVKWLRDKIKEIESPEPPDLTEVKDDIKRLFKTNFNGAGVDGGGWSSDPKAINYFDDPDRQRSMFSTIFGIDGYGAAWTQFLTVSTSSSVMRLTYGNETNIAQWLDTNGKSLSTVTLGSTEALDALSGKSVIEKAIGTPEMINAIGTKTALELVFGNATRAATWVTSLRSLAEGVYGDSKPNITHDPIIMRIASIEARLTALGG</sequence>
<dbReference type="HOGENOM" id="CLU_1218704_0_0_5"/>
<accession>A0A068SM26</accession>
<proteinExistence type="predicted"/>
<dbReference type="AlphaFoldDB" id="A0A068SM26"/>
<dbReference type="Proteomes" id="UP000028181">
    <property type="component" value="Chromosome I"/>
</dbReference>
<dbReference type="OrthoDB" id="10020714at2"/>
<dbReference type="GeneID" id="24255597"/>
<protein>
    <submittedName>
        <fullName evidence="1">Uncharacterized protein</fullName>
    </submittedName>
</protein>
<dbReference type="RefSeq" id="WP_038584515.1">
    <property type="nucleotide sequence ID" value="NZ_HG938353.1"/>
</dbReference>
<reference evidence="2" key="1">
    <citation type="journal article" date="2014" name="BMC Genomics">
        <title>Genome sequencing of two Neorhizobium galegae strains reveals a noeT gene responsible for the unusual acetylation of the nodulation factors.</title>
        <authorList>
            <person name="Osterman J."/>
            <person name="Marsh J."/>
            <person name="Laine P.K."/>
            <person name="Zeng Z."/>
            <person name="Alatalo E."/>
            <person name="Sullivan J.T."/>
            <person name="Young J.P."/>
            <person name="Thomas-Oates J."/>
            <person name="Paulin L."/>
            <person name="Lindstrom K."/>
        </authorList>
    </citation>
    <scope>NUCLEOTIDE SEQUENCE [LARGE SCALE GENOMIC DNA]</scope>
    <source>
        <strain evidence="2">HAMBI 540</strain>
    </source>
</reference>
<evidence type="ECO:0000313" key="2">
    <source>
        <dbReference type="Proteomes" id="UP000028181"/>
    </source>
</evidence>